<dbReference type="SMART" id="SM00382">
    <property type="entry name" value="AAA"/>
    <property type="match status" value="1"/>
</dbReference>
<dbReference type="Proteomes" id="UP000235598">
    <property type="component" value="Unassembled WGS sequence"/>
</dbReference>
<evidence type="ECO:0000256" key="3">
    <source>
        <dbReference type="ARBA" id="ARBA00022840"/>
    </source>
</evidence>
<dbReference type="InterPro" id="IPR003593">
    <property type="entry name" value="AAA+_ATPase"/>
</dbReference>
<evidence type="ECO:0000259" key="4">
    <source>
        <dbReference type="PROSITE" id="PS50893"/>
    </source>
</evidence>
<organism evidence="5 6">
    <name type="scientific">Brevibacterium paucivorans</name>
    <dbReference type="NCBI Taxonomy" id="170994"/>
    <lineage>
        <taxon>Bacteria</taxon>
        <taxon>Bacillati</taxon>
        <taxon>Actinomycetota</taxon>
        <taxon>Actinomycetes</taxon>
        <taxon>Micrococcales</taxon>
        <taxon>Brevibacteriaceae</taxon>
        <taxon>Brevibacterium</taxon>
    </lineage>
</organism>
<dbReference type="SUPFAM" id="SSF52540">
    <property type="entry name" value="P-loop containing nucleoside triphosphate hydrolases"/>
    <property type="match status" value="1"/>
</dbReference>
<dbReference type="PROSITE" id="PS50893">
    <property type="entry name" value="ABC_TRANSPORTER_2"/>
    <property type="match status" value="1"/>
</dbReference>
<dbReference type="AlphaFoldDB" id="A0A2N6VQF3"/>
<proteinExistence type="predicted"/>
<dbReference type="OrthoDB" id="9789994at2"/>
<dbReference type="InterPro" id="IPR003439">
    <property type="entry name" value="ABC_transporter-like_ATP-bd"/>
</dbReference>
<dbReference type="GO" id="GO:0005524">
    <property type="term" value="F:ATP binding"/>
    <property type="evidence" value="ECO:0007669"/>
    <property type="project" value="UniProtKB-KW"/>
</dbReference>
<evidence type="ECO:0000313" key="6">
    <source>
        <dbReference type="Proteomes" id="UP000235598"/>
    </source>
</evidence>
<dbReference type="InterPro" id="IPR027417">
    <property type="entry name" value="P-loop_NTPase"/>
</dbReference>
<comment type="caution">
    <text evidence="5">The sequence shown here is derived from an EMBL/GenBank/DDBJ whole genome shotgun (WGS) entry which is preliminary data.</text>
</comment>
<dbReference type="Pfam" id="PF00005">
    <property type="entry name" value="ABC_tran"/>
    <property type="match status" value="1"/>
</dbReference>
<keyword evidence="2" id="KW-0547">Nucleotide-binding</keyword>
<dbReference type="InterPro" id="IPR050153">
    <property type="entry name" value="Metal_Ion_Import_ABC"/>
</dbReference>
<accession>A0A2N6VQF3</accession>
<dbReference type="PANTHER" id="PTHR42734">
    <property type="entry name" value="METAL TRANSPORT SYSTEM ATP-BINDING PROTEIN TM_0124-RELATED"/>
    <property type="match status" value="1"/>
</dbReference>
<keyword evidence="1" id="KW-0813">Transport</keyword>
<dbReference type="Gene3D" id="3.40.50.300">
    <property type="entry name" value="P-loop containing nucleotide triphosphate hydrolases"/>
    <property type="match status" value="1"/>
</dbReference>
<keyword evidence="3 5" id="KW-0067">ATP-binding</keyword>
<evidence type="ECO:0000313" key="5">
    <source>
        <dbReference type="EMBL" id="PMD06364.1"/>
    </source>
</evidence>
<sequence length="260" mass="28321">MSEVLSLEDVVVRRGPHHLLDGLSLSVSEGQHWVILGPNGAGKTTLLELVSGRMHPTSGTVKILGEQLGRIDVFELRPRIGYASSTLADRLPRSETAFDTVMTAAYGVVGRWTEEYDQIDEERAHDLLHAFGIGDFKDRTFGSLSEGERKRVQIARSLMTDPEILLLDEPASGLDLGGREDLLQALTEIIGGKYAPTTLMVTHHVEEIPQGTTHALLLRDGKVTAAGSLEETLTSENLSETFGLDIELTTVGGRFHAQAQ</sequence>
<reference evidence="5 6" key="1">
    <citation type="submission" date="2017-09" db="EMBL/GenBank/DDBJ databases">
        <title>Bacterial strain isolated from the female urinary microbiota.</title>
        <authorList>
            <person name="Thomas-White K."/>
            <person name="Kumar N."/>
            <person name="Forster S."/>
            <person name="Putonti C."/>
            <person name="Lawley T."/>
            <person name="Wolfe A.J."/>
        </authorList>
    </citation>
    <scope>NUCLEOTIDE SEQUENCE [LARGE SCALE GENOMIC DNA]</scope>
    <source>
        <strain evidence="5 6">UMB1301</strain>
    </source>
</reference>
<name>A0A2N6VQF3_9MICO</name>
<evidence type="ECO:0000256" key="2">
    <source>
        <dbReference type="ARBA" id="ARBA00022741"/>
    </source>
</evidence>
<evidence type="ECO:0000256" key="1">
    <source>
        <dbReference type="ARBA" id="ARBA00022448"/>
    </source>
</evidence>
<dbReference type="EMBL" id="PNHK01000001">
    <property type="protein sequence ID" value="PMD06364.1"/>
    <property type="molecule type" value="Genomic_DNA"/>
</dbReference>
<protein>
    <submittedName>
        <fullName evidence="5">Iron ABC transporter ATP-binding protein</fullName>
    </submittedName>
</protein>
<dbReference type="RefSeq" id="WP_102238011.1">
    <property type="nucleotide sequence ID" value="NZ_PNHK01000001.1"/>
</dbReference>
<feature type="domain" description="ABC transporter" evidence="4">
    <location>
        <begin position="5"/>
        <end position="245"/>
    </location>
</feature>
<gene>
    <name evidence="5" type="ORF">CJ199_03075</name>
</gene>
<dbReference type="GO" id="GO:0016887">
    <property type="term" value="F:ATP hydrolysis activity"/>
    <property type="evidence" value="ECO:0007669"/>
    <property type="project" value="InterPro"/>
</dbReference>